<keyword evidence="2 6" id="KW-0812">Transmembrane</keyword>
<dbReference type="SUPFAM" id="SSF52091">
    <property type="entry name" value="SpoIIaa-like"/>
    <property type="match status" value="1"/>
</dbReference>
<feature type="transmembrane region" description="Helical" evidence="6">
    <location>
        <begin position="360"/>
        <end position="377"/>
    </location>
</feature>
<dbReference type="Pfam" id="PF00916">
    <property type="entry name" value="Sulfate_transp"/>
    <property type="match status" value="1"/>
</dbReference>
<feature type="compositionally biased region" description="Polar residues" evidence="5">
    <location>
        <begin position="769"/>
        <end position="778"/>
    </location>
</feature>
<keyword evidence="4 6" id="KW-0472">Membrane</keyword>
<feature type="compositionally biased region" description="Basic residues" evidence="5">
    <location>
        <begin position="796"/>
        <end position="805"/>
    </location>
</feature>
<sequence length="1025" mass="112382">MPTHSWKAMSSSASRATPLAMSFSNNEASDEQTVCYSANQNDLRRRSNQLARLALRAESASLRSSSVDRQSVSDDEIDEDFENEDELDDRDRYENRSEQSESGAGELQVTNDDDRFNPGTDGQASVTPDERSPLYFGHYYDTLPISEPSNYGTLPNPITNSLSKQPNRILQFIQDLIAIIPAVILGVMMNVLDGVSYGLIMFPTGAGITTFDGFGGIGISMFFMTCIVSQLVYSLGGSGFPGGNGSMMIESVPFMHVIAKKIIKGIGPEFPDEIIATTMVSFAMSSVLTGVAFFALGALKLGNLMGCNRMSVFPRHILVGCIGSVGAFLMVTGIAVTGHLDDGFTFSGHTLHHIMQANILPLWLVPLAMAVALRILTTFFNQPFVVPTYFLAIPLLFYGISTIAGISLDTLRSSGWVFDINLSDNGSPLAFYSLFKFHAVNWNVLKTTLMEQVAMVIFGLLHVPLNVPALALSLGKDDVDINHELIAHGISNTLAGLTGTVSNYLCYVNSVLFARVGGDSRLAGLVLAVMMMGVFAIGPGVIAYLPICVVGALIFVLGIDLLKEALWDTWGKVSWVEYGTIWAIIIAATWYDFVVGLVVGVLLACMSFVVTSSQHKPIRSVMDGCTARSTVRRHPTQHAFLKRVGMQTRVIKLQGHLFFGTISACEQLIKTILQNADKQSIHFLVVDFSSTASIDFSAVEAFLRIHRLLLSKSITFVICGTGEQVSKALRSVGLWSGDTIEVFEHLNQALEHCENVYLRNLYFRGESVPQPTQSNAQHPLTVPTGSSGGVSSPRPSPRRSFKTLPSVRKKASISNELVARPVGDSDTDLTPMARSILQPLPLLLQTFRPFLPDQNESFWLQLVPPCVDLPIYKRLNFAHLLNASVPRIAPYFLRVEFKREMPIWMIGANADCFYLIQSGILKASYAWPSLLPLKNGSLTTAQSPERKNQIEESMLPGTVAGDHTFLAQLNRNTSVTAETDAVLWKMDRASWKKIDINSREIIGVGLLKMAAVEEEVLIGHLFTRF</sequence>
<feature type="compositionally biased region" description="Acidic residues" evidence="5">
    <location>
        <begin position="73"/>
        <end position="88"/>
    </location>
</feature>
<dbReference type="EMBL" id="LAVV01007079">
    <property type="protein sequence ID" value="KNZ57184.1"/>
    <property type="molecule type" value="Genomic_DNA"/>
</dbReference>
<evidence type="ECO:0000256" key="3">
    <source>
        <dbReference type="ARBA" id="ARBA00022989"/>
    </source>
</evidence>
<dbReference type="AlphaFoldDB" id="A0A0L6V8Z2"/>
<feature type="transmembrane region" description="Helical" evidence="6">
    <location>
        <begin position="428"/>
        <end position="445"/>
    </location>
</feature>
<dbReference type="InterPro" id="IPR018490">
    <property type="entry name" value="cNMP-bd_dom_sf"/>
</dbReference>
<proteinExistence type="predicted"/>
<feature type="transmembrane region" description="Helical" evidence="6">
    <location>
        <begin position="176"/>
        <end position="202"/>
    </location>
</feature>
<keyword evidence="3 6" id="KW-1133">Transmembrane helix</keyword>
<organism evidence="9 10">
    <name type="scientific">Puccinia sorghi</name>
    <dbReference type="NCBI Taxonomy" id="27349"/>
    <lineage>
        <taxon>Eukaryota</taxon>
        <taxon>Fungi</taxon>
        <taxon>Dikarya</taxon>
        <taxon>Basidiomycota</taxon>
        <taxon>Pucciniomycotina</taxon>
        <taxon>Pucciniomycetes</taxon>
        <taxon>Pucciniales</taxon>
        <taxon>Pucciniaceae</taxon>
        <taxon>Puccinia</taxon>
    </lineage>
</organism>
<evidence type="ECO:0008006" key="11">
    <source>
        <dbReference type="Google" id="ProtNLM"/>
    </source>
</evidence>
<dbReference type="InterPro" id="IPR002645">
    <property type="entry name" value="STAS_dom"/>
</dbReference>
<feature type="transmembrane region" description="Helical" evidence="6">
    <location>
        <begin position="317"/>
        <end position="340"/>
    </location>
</feature>
<dbReference type="GO" id="GO:0016020">
    <property type="term" value="C:membrane"/>
    <property type="evidence" value="ECO:0007669"/>
    <property type="project" value="UniProtKB-SubCell"/>
</dbReference>
<dbReference type="CDD" id="cd00038">
    <property type="entry name" value="CAP_ED"/>
    <property type="match status" value="1"/>
</dbReference>
<dbReference type="SUPFAM" id="SSF51206">
    <property type="entry name" value="cAMP-binding domain-like"/>
    <property type="match status" value="1"/>
</dbReference>
<feature type="compositionally biased region" description="Low complexity" evidence="5">
    <location>
        <begin position="57"/>
        <end position="70"/>
    </location>
</feature>
<keyword evidence="10" id="KW-1185">Reference proteome</keyword>
<dbReference type="PROSITE" id="PS50042">
    <property type="entry name" value="CNMP_BINDING_3"/>
    <property type="match status" value="1"/>
</dbReference>
<dbReference type="InterPro" id="IPR000595">
    <property type="entry name" value="cNMP-bd_dom"/>
</dbReference>
<dbReference type="VEuPathDB" id="FungiDB:VP01_2218g1"/>
<feature type="region of interest" description="Disordered" evidence="5">
    <location>
        <begin position="57"/>
        <end position="133"/>
    </location>
</feature>
<evidence type="ECO:0000259" key="8">
    <source>
        <dbReference type="PROSITE" id="PS50801"/>
    </source>
</evidence>
<feature type="domain" description="STAS" evidence="8">
    <location>
        <begin position="650"/>
        <end position="753"/>
    </location>
</feature>
<dbReference type="InterPro" id="IPR011547">
    <property type="entry name" value="SLC26A/SulP_dom"/>
</dbReference>
<evidence type="ECO:0000313" key="9">
    <source>
        <dbReference type="EMBL" id="KNZ57184.1"/>
    </source>
</evidence>
<accession>A0A0L6V8Z2</accession>
<dbReference type="PROSITE" id="PS50801">
    <property type="entry name" value="STAS"/>
    <property type="match status" value="1"/>
</dbReference>
<dbReference type="PANTHER" id="PTHR43310:SF4">
    <property type="entry name" value="AFR304WP"/>
    <property type="match status" value="1"/>
</dbReference>
<evidence type="ECO:0000256" key="6">
    <source>
        <dbReference type="SAM" id="Phobius"/>
    </source>
</evidence>
<evidence type="ECO:0000313" key="10">
    <source>
        <dbReference type="Proteomes" id="UP000037035"/>
    </source>
</evidence>
<dbReference type="PANTHER" id="PTHR43310">
    <property type="entry name" value="SULFATE TRANSPORTER YBAR-RELATED"/>
    <property type="match status" value="1"/>
</dbReference>
<feature type="transmembrane region" description="Helical" evidence="6">
    <location>
        <begin position="389"/>
        <end position="408"/>
    </location>
</feature>
<dbReference type="CDD" id="cd07042">
    <property type="entry name" value="STAS_SulP_like_sulfate_transporter"/>
    <property type="match status" value="1"/>
</dbReference>
<evidence type="ECO:0000256" key="5">
    <source>
        <dbReference type="SAM" id="MobiDB-lite"/>
    </source>
</evidence>
<dbReference type="OrthoDB" id="409725at2759"/>
<dbReference type="InterPro" id="IPR052706">
    <property type="entry name" value="Membrane-Transporter-like"/>
</dbReference>
<reference evidence="9 10" key="1">
    <citation type="submission" date="2015-08" db="EMBL/GenBank/DDBJ databases">
        <title>Next Generation Sequencing and Analysis of the Genome of Puccinia sorghi L Schw, the Causal Agent of Maize Common Rust.</title>
        <authorList>
            <person name="Rochi L."/>
            <person name="Burguener G."/>
            <person name="Darino M."/>
            <person name="Turjanski A."/>
            <person name="Kreff E."/>
            <person name="Dieguez M.J."/>
            <person name="Sacco F."/>
        </authorList>
    </citation>
    <scope>NUCLEOTIDE SEQUENCE [LARGE SCALE GENOMIC DNA]</scope>
    <source>
        <strain evidence="9 10">RO10H11247</strain>
    </source>
</reference>
<feature type="transmembrane region" description="Helical" evidence="6">
    <location>
        <begin position="494"/>
        <end position="514"/>
    </location>
</feature>
<feature type="transmembrane region" description="Helical" evidence="6">
    <location>
        <begin position="274"/>
        <end position="296"/>
    </location>
</feature>
<name>A0A0L6V8Z2_9BASI</name>
<dbReference type="STRING" id="27349.A0A0L6V8Z2"/>
<comment type="subcellular location">
    <subcellularLocation>
        <location evidence="1">Membrane</location>
        <topology evidence="1">Multi-pass membrane protein</topology>
    </subcellularLocation>
</comment>
<evidence type="ECO:0000256" key="4">
    <source>
        <dbReference type="ARBA" id="ARBA00023136"/>
    </source>
</evidence>
<comment type="caution">
    <text evidence="9">The sequence shown here is derived from an EMBL/GenBank/DDBJ whole genome shotgun (WGS) entry which is preliminary data.</text>
</comment>
<dbReference type="Gene3D" id="2.60.120.10">
    <property type="entry name" value="Jelly Rolls"/>
    <property type="match status" value="1"/>
</dbReference>
<gene>
    <name evidence="9" type="ORF">VP01_2218g1</name>
</gene>
<feature type="transmembrane region" description="Helical" evidence="6">
    <location>
        <begin position="579"/>
        <end position="610"/>
    </location>
</feature>
<feature type="domain" description="Cyclic nucleotide-binding" evidence="7">
    <location>
        <begin position="876"/>
        <end position="994"/>
    </location>
</feature>
<dbReference type="Proteomes" id="UP000037035">
    <property type="component" value="Unassembled WGS sequence"/>
</dbReference>
<evidence type="ECO:0000256" key="1">
    <source>
        <dbReference type="ARBA" id="ARBA00004141"/>
    </source>
</evidence>
<feature type="transmembrane region" description="Helical" evidence="6">
    <location>
        <begin position="526"/>
        <end position="559"/>
    </location>
</feature>
<dbReference type="InterPro" id="IPR036513">
    <property type="entry name" value="STAS_dom_sf"/>
</dbReference>
<evidence type="ECO:0000256" key="2">
    <source>
        <dbReference type="ARBA" id="ARBA00022692"/>
    </source>
</evidence>
<feature type="region of interest" description="Disordered" evidence="5">
    <location>
        <begin position="769"/>
        <end position="805"/>
    </location>
</feature>
<dbReference type="Pfam" id="PF01740">
    <property type="entry name" value="STAS"/>
    <property type="match status" value="1"/>
</dbReference>
<feature type="transmembrane region" description="Helical" evidence="6">
    <location>
        <begin position="452"/>
        <end position="474"/>
    </location>
</feature>
<dbReference type="InterPro" id="IPR014710">
    <property type="entry name" value="RmlC-like_jellyroll"/>
</dbReference>
<evidence type="ECO:0000259" key="7">
    <source>
        <dbReference type="PROSITE" id="PS50042"/>
    </source>
</evidence>
<protein>
    <recommendedName>
        <fullName evidence="11">STAS domain-containing protein</fullName>
    </recommendedName>
</protein>
<feature type="transmembrane region" description="Helical" evidence="6">
    <location>
        <begin position="214"/>
        <end position="233"/>
    </location>
</feature>
<feature type="compositionally biased region" description="Basic and acidic residues" evidence="5">
    <location>
        <begin position="89"/>
        <end position="99"/>
    </location>
</feature>
<dbReference type="Gene3D" id="3.30.750.24">
    <property type="entry name" value="STAS domain"/>
    <property type="match status" value="1"/>
</dbReference>